<comment type="caution">
    <text evidence="1">The sequence shown here is derived from an EMBL/GenBank/DDBJ whole genome shotgun (WGS) entry which is preliminary data.</text>
</comment>
<name>A0ACB6Z8H7_THEGA</name>
<keyword evidence="2" id="KW-1185">Reference proteome</keyword>
<protein>
    <submittedName>
        <fullName evidence="1">Uncharacterized protein</fullName>
    </submittedName>
</protein>
<accession>A0ACB6Z8H7</accession>
<organism evidence="1 2">
    <name type="scientific">Thelephora ganbajun</name>
    <name type="common">Ganba fungus</name>
    <dbReference type="NCBI Taxonomy" id="370292"/>
    <lineage>
        <taxon>Eukaryota</taxon>
        <taxon>Fungi</taxon>
        <taxon>Dikarya</taxon>
        <taxon>Basidiomycota</taxon>
        <taxon>Agaricomycotina</taxon>
        <taxon>Agaricomycetes</taxon>
        <taxon>Thelephorales</taxon>
        <taxon>Thelephoraceae</taxon>
        <taxon>Thelephora</taxon>
    </lineage>
</organism>
<evidence type="ECO:0000313" key="2">
    <source>
        <dbReference type="Proteomes" id="UP000886501"/>
    </source>
</evidence>
<proteinExistence type="predicted"/>
<reference evidence="1" key="2">
    <citation type="journal article" date="2020" name="Nat. Commun.">
        <title>Large-scale genome sequencing of mycorrhizal fungi provides insights into the early evolution of symbiotic traits.</title>
        <authorList>
            <person name="Miyauchi S."/>
            <person name="Kiss E."/>
            <person name="Kuo A."/>
            <person name="Drula E."/>
            <person name="Kohler A."/>
            <person name="Sanchez-Garcia M."/>
            <person name="Morin E."/>
            <person name="Andreopoulos B."/>
            <person name="Barry K.W."/>
            <person name="Bonito G."/>
            <person name="Buee M."/>
            <person name="Carver A."/>
            <person name="Chen C."/>
            <person name="Cichocki N."/>
            <person name="Clum A."/>
            <person name="Culley D."/>
            <person name="Crous P.W."/>
            <person name="Fauchery L."/>
            <person name="Girlanda M."/>
            <person name="Hayes R.D."/>
            <person name="Keri Z."/>
            <person name="LaButti K."/>
            <person name="Lipzen A."/>
            <person name="Lombard V."/>
            <person name="Magnuson J."/>
            <person name="Maillard F."/>
            <person name="Murat C."/>
            <person name="Nolan M."/>
            <person name="Ohm R.A."/>
            <person name="Pangilinan J."/>
            <person name="Pereira M.F."/>
            <person name="Perotto S."/>
            <person name="Peter M."/>
            <person name="Pfister S."/>
            <person name="Riley R."/>
            <person name="Sitrit Y."/>
            <person name="Stielow J.B."/>
            <person name="Szollosi G."/>
            <person name="Zifcakova L."/>
            <person name="Stursova M."/>
            <person name="Spatafora J.W."/>
            <person name="Tedersoo L."/>
            <person name="Vaario L.M."/>
            <person name="Yamada A."/>
            <person name="Yan M."/>
            <person name="Wang P."/>
            <person name="Xu J."/>
            <person name="Bruns T."/>
            <person name="Baldrian P."/>
            <person name="Vilgalys R."/>
            <person name="Dunand C."/>
            <person name="Henrissat B."/>
            <person name="Grigoriev I.V."/>
            <person name="Hibbett D."/>
            <person name="Nagy L.G."/>
            <person name="Martin F.M."/>
        </authorList>
    </citation>
    <scope>NUCLEOTIDE SEQUENCE</scope>
    <source>
        <strain evidence="1">P2</strain>
    </source>
</reference>
<dbReference type="EMBL" id="MU118090">
    <property type="protein sequence ID" value="KAF9645451.1"/>
    <property type="molecule type" value="Genomic_DNA"/>
</dbReference>
<sequence length="571" mass="63257">MPATSNTTFRVALRGEALLTSPRFNKGTAFTLQERREFGLDGRLPFKVATLDEQCQRAYDQLNGQESPLHKNSFLQSLKDQNRVLYFALLGKYLRELIPIIYTPTEADAIANYSHLFRRSEGMYLTFPNQDTMEEDFLEQTQGKEIDLFVCSDAEAILGIGDQGVGISSAKSSIYTLLAGINPARSLAVTLDVGTDNEDLLNDSLYVGWPNGRIRGEGYDKFVDKFVQLVRKYYPHSLLHFEDFGTANAGRLLEKYRDQHAVFNDDMRVQGTGAVTLAAVMTAISVTKTKLLDQRIIVYGAGSAGLGITRQVRDAMVLMDDIPVKEANKRFWLIDRYGLIKDSLGPSKIRSELREFTRPDDEWVKIQNSDHKIGLLDVVRQVKPTVLIGCSTHSGAFTEDVIREMAKGTERPIILPLSNPSRLVEVDPKDANDWTNGKALLATGSPFPPCKMPNGKDYVVAECNNALIYPGIGLGAVVSRSRTLTDSMIVAATRRLASLSPALKDPDDGLLPDFGDSPAVNLEVAIAVAEQAVKEGQAGVSCRKEDVRRLVTDAQWKPFYGEYVYDVNGEK</sequence>
<dbReference type="Proteomes" id="UP000886501">
    <property type="component" value="Unassembled WGS sequence"/>
</dbReference>
<gene>
    <name evidence="1" type="ORF">BDM02DRAFT_3101303</name>
</gene>
<reference evidence="1" key="1">
    <citation type="submission" date="2019-10" db="EMBL/GenBank/DDBJ databases">
        <authorList>
            <consortium name="DOE Joint Genome Institute"/>
            <person name="Kuo A."/>
            <person name="Miyauchi S."/>
            <person name="Kiss E."/>
            <person name="Drula E."/>
            <person name="Kohler A."/>
            <person name="Sanchez-Garcia M."/>
            <person name="Andreopoulos B."/>
            <person name="Barry K.W."/>
            <person name="Bonito G."/>
            <person name="Buee M."/>
            <person name="Carver A."/>
            <person name="Chen C."/>
            <person name="Cichocki N."/>
            <person name="Clum A."/>
            <person name="Culley D."/>
            <person name="Crous P.W."/>
            <person name="Fauchery L."/>
            <person name="Girlanda M."/>
            <person name="Hayes R."/>
            <person name="Keri Z."/>
            <person name="Labutti K."/>
            <person name="Lipzen A."/>
            <person name="Lombard V."/>
            <person name="Magnuson J."/>
            <person name="Maillard F."/>
            <person name="Morin E."/>
            <person name="Murat C."/>
            <person name="Nolan M."/>
            <person name="Ohm R."/>
            <person name="Pangilinan J."/>
            <person name="Pereira M."/>
            <person name="Perotto S."/>
            <person name="Peter M."/>
            <person name="Riley R."/>
            <person name="Sitrit Y."/>
            <person name="Stielow B."/>
            <person name="Szollosi G."/>
            <person name="Zifcakova L."/>
            <person name="Stursova M."/>
            <person name="Spatafora J.W."/>
            <person name="Tedersoo L."/>
            <person name="Vaario L.-M."/>
            <person name="Yamada A."/>
            <person name="Yan M."/>
            <person name="Wang P."/>
            <person name="Xu J."/>
            <person name="Bruns T."/>
            <person name="Baldrian P."/>
            <person name="Vilgalys R."/>
            <person name="Henrissat B."/>
            <person name="Grigoriev I.V."/>
            <person name="Hibbett D."/>
            <person name="Nagy L.G."/>
            <person name="Martin F.M."/>
        </authorList>
    </citation>
    <scope>NUCLEOTIDE SEQUENCE</scope>
    <source>
        <strain evidence="1">P2</strain>
    </source>
</reference>
<evidence type="ECO:0000313" key="1">
    <source>
        <dbReference type="EMBL" id="KAF9645451.1"/>
    </source>
</evidence>